<proteinExistence type="predicted"/>
<dbReference type="Proteomes" id="UP000245829">
    <property type="component" value="Unassembled WGS sequence"/>
</dbReference>
<evidence type="ECO:0000313" key="2">
    <source>
        <dbReference type="Proteomes" id="UP000245829"/>
    </source>
</evidence>
<reference evidence="1 2" key="1">
    <citation type="submission" date="2018-05" db="EMBL/GenBank/DDBJ databases">
        <title>genome sequencing of Nitrosopumilus sp. NM25.</title>
        <authorList>
            <person name="Mori K."/>
            <person name="Nakagawa T."/>
        </authorList>
    </citation>
    <scope>NUCLEOTIDE SEQUENCE [LARGE SCALE GENOMIC DNA]</scope>
    <source>
        <strain evidence="1 2">NM25</strain>
    </source>
</reference>
<organism evidence="1 2">
    <name type="scientific">Nitrosopumilus zosterae</name>
    <dbReference type="NCBI Taxonomy" id="718286"/>
    <lineage>
        <taxon>Archaea</taxon>
        <taxon>Nitrososphaerota</taxon>
        <taxon>Nitrososphaeria</taxon>
        <taxon>Nitrosopumilales</taxon>
        <taxon>Nitrosopumilaceae</taxon>
        <taxon>Nitrosopumilus</taxon>
    </lineage>
</organism>
<name>A0A2S2KRD6_9ARCH</name>
<accession>A0A2S2KRD6</accession>
<dbReference type="AlphaFoldDB" id="A0A2S2KRD6"/>
<keyword evidence="2" id="KW-1185">Reference proteome</keyword>
<protein>
    <submittedName>
        <fullName evidence="1">Uncharacterized protein</fullName>
    </submittedName>
</protein>
<evidence type="ECO:0000313" key="1">
    <source>
        <dbReference type="EMBL" id="GBH34015.1"/>
    </source>
</evidence>
<comment type="caution">
    <text evidence="1">The sequence shown here is derived from an EMBL/GenBank/DDBJ whole genome shotgun (WGS) entry which is preliminary data.</text>
</comment>
<dbReference type="GeneID" id="76208868"/>
<gene>
    <name evidence="1" type="ORF">NZNM25_08060</name>
</gene>
<sequence length="157" mass="17760">MNVVSKYSIQRNGKTRKSLSTACIFVMMLSMSVPLFDDAVFAESTKTTVTELDDETSLEMTTLSMNIPETNTLPWGTIKGKVNDPSQGYPVIIQIFKPDEDVPIHVAQINLKGDHSFEYKFRLLSIDEGNITRFFEGDYNVKIFKVINTPRDNLDSI</sequence>
<dbReference type="RefSeq" id="WP_225866843.1">
    <property type="nucleotide sequence ID" value="NZ_AP026695.1"/>
</dbReference>
<dbReference type="EMBL" id="BGKI01000004">
    <property type="protein sequence ID" value="GBH34015.1"/>
    <property type="molecule type" value="Genomic_DNA"/>
</dbReference>